<dbReference type="CDD" id="cd00555">
    <property type="entry name" value="Maf"/>
    <property type="match status" value="1"/>
</dbReference>
<feature type="active site" description="Proton acceptor" evidence="4">
    <location>
        <position position="79"/>
    </location>
</feature>
<accession>A0A7V5RP56</accession>
<dbReference type="Proteomes" id="UP000885771">
    <property type="component" value="Unassembled WGS sequence"/>
</dbReference>
<comment type="caution">
    <text evidence="4">Lacks conserved residue(s) required for the propagation of feature annotation.</text>
</comment>
<evidence type="ECO:0000256" key="2">
    <source>
        <dbReference type="ARBA" id="ARBA00022801"/>
    </source>
</evidence>
<dbReference type="GO" id="GO:0009117">
    <property type="term" value="P:nucleotide metabolic process"/>
    <property type="evidence" value="ECO:0007669"/>
    <property type="project" value="UniProtKB-KW"/>
</dbReference>
<feature type="site" description="Important for substrate specificity" evidence="4">
    <location>
        <position position="164"/>
    </location>
</feature>
<dbReference type="SUPFAM" id="SSF52972">
    <property type="entry name" value="ITPase-like"/>
    <property type="match status" value="1"/>
</dbReference>
<comment type="catalytic activity">
    <reaction evidence="4">
        <text>UTP + H2O = UMP + diphosphate + H(+)</text>
        <dbReference type="Rhea" id="RHEA:29395"/>
        <dbReference type="ChEBI" id="CHEBI:15377"/>
        <dbReference type="ChEBI" id="CHEBI:15378"/>
        <dbReference type="ChEBI" id="CHEBI:33019"/>
        <dbReference type="ChEBI" id="CHEBI:46398"/>
        <dbReference type="ChEBI" id="CHEBI:57865"/>
        <dbReference type="EC" id="3.6.1.9"/>
    </reaction>
</comment>
<evidence type="ECO:0000256" key="4">
    <source>
        <dbReference type="HAMAP-Rule" id="MF_00528"/>
    </source>
</evidence>
<comment type="caution">
    <text evidence="5">The sequence shown here is derived from an EMBL/GenBank/DDBJ whole genome shotgun (WGS) entry which is preliminary data.</text>
</comment>
<dbReference type="NCBIfam" id="TIGR00172">
    <property type="entry name" value="maf"/>
    <property type="match status" value="1"/>
</dbReference>
<dbReference type="InterPro" id="IPR029001">
    <property type="entry name" value="ITPase-like_fam"/>
</dbReference>
<reference evidence="5" key="1">
    <citation type="journal article" date="2020" name="mSystems">
        <title>Genome- and Community-Level Interaction Insights into Carbon Utilization and Element Cycling Functions of Hydrothermarchaeota in Hydrothermal Sediment.</title>
        <authorList>
            <person name="Zhou Z."/>
            <person name="Liu Y."/>
            <person name="Xu W."/>
            <person name="Pan J."/>
            <person name="Luo Z.H."/>
            <person name="Li M."/>
        </authorList>
    </citation>
    <scope>NUCLEOTIDE SEQUENCE [LARGE SCALE GENOMIC DNA]</scope>
    <source>
        <strain evidence="5">HyVt-460</strain>
    </source>
</reference>
<dbReference type="PIRSF" id="PIRSF006305">
    <property type="entry name" value="Maf"/>
    <property type="match status" value="1"/>
</dbReference>
<dbReference type="InterPro" id="IPR003697">
    <property type="entry name" value="Maf-like"/>
</dbReference>
<proteinExistence type="inferred from homology"/>
<dbReference type="Pfam" id="PF02545">
    <property type="entry name" value="Maf"/>
    <property type="match status" value="1"/>
</dbReference>
<organism evidence="5">
    <name type="scientific">Caldithrix abyssi</name>
    <dbReference type="NCBI Taxonomy" id="187145"/>
    <lineage>
        <taxon>Bacteria</taxon>
        <taxon>Pseudomonadati</taxon>
        <taxon>Calditrichota</taxon>
        <taxon>Calditrichia</taxon>
        <taxon>Calditrichales</taxon>
        <taxon>Calditrichaceae</taxon>
        <taxon>Caldithrix</taxon>
    </lineage>
</organism>
<gene>
    <name evidence="5" type="primary">maf</name>
    <name evidence="5" type="ORF">ENJ15_02400</name>
</gene>
<dbReference type="GO" id="GO:0005737">
    <property type="term" value="C:cytoplasm"/>
    <property type="evidence" value="ECO:0007669"/>
    <property type="project" value="UniProtKB-SubCell"/>
</dbReference>
<feature type="site" description="Important for substrate specificity" evidence="4">
    <location>
        <position position="80"/>
    </location>
</feature>
<dbReference type="PANTHER" id="PTHR43213:SF5">
    <property type="entry name" value="BIFUNCTIONAL DTTP_UTP PYROPHOSPHATASE_METHYLTRANSFERASE PROTEIN-RELATED"/>
    <property type="match status" value="1"/>
</dbReference>
<evidence type="ECO:0000256" key="3">
    <source>
        <dbReference type="ARBA" id="ARBA00023080"/>
    </source>
</evidence>
<dbReference type="EC" id="3.6.1.9" evidence="4"/>
<comment type="function">
    <text evidence="4">Nucleoside triphosphate pyrophosphatase that hydrolyzes dTTP and UTP. May have a dual role in cell division arrest and in preventing the incorporation of modified nucleotides into cellular nucleic acids.</text>
</comment>
<keyword evidence="2 4" id="KW-0378">Hydrolase</keyword>
<dbReference type="EMBL" id="DRLI01000088">
    <property type="protein sequence ID" value="HHM01835.1"/>
    <property type="molecule type" value="Genomic_DNA"/>
</dbReference>
<dbReference type="GO" id="GO:0047429">
    <property type="term" value="F:nucleoside triphosphate diphosphatase activity"/>
    <property type="evidence" value="ECO:0007669"/>
    <property type="project" value="UniProtKB-EC"/>
</dbReference>
<keyword evidence="3 4" id="KW-0546">Nucleotide metabolism</keyword>
<dbReference type="PANTHER" id="PTHR43213">
    <property type="entry name" value="BIFUNCTIONAL DTTP/UTP PYROPHOSPHATASE/METHYLTRANSFERASE PROTEIN-RELATED"/>
    <property type="match status" value="1"/>
</dbReference>
<name>A0A7V5RP56_CALAY</name>
<dbReference type="HAMAP" id="MF_00528">
    <property type="entry name" value="Maf"/>
    <property type="match status" value="1"/>
</dbReference>
<comment type="cofactor">
    <cofactor evidence="1 4">
        <name>a divalent metal cation</name>
        <dbReference type="ChEBI" id="CHEBI:60240"/>
    </cofactor>
</comment>
<comment type="catalytic activity">
    <reaction evidence="4">
        <text>dTTP + H2O = dTMP + diphosphate + H(+)</text>
        <dbReference type="Rhea" id="RHEA:28534"/>
        <dbReference type="ChEBI" id="CHEBI:15377"/>
        <dbReference type="ChEBI" id="CHEBI:15378"/>
        <dbReference type="ChEBI" id="CHEBI:33019"/>
        <dbReference type="ChEBI" id="CHEBI:37568"/>
        <dbReference type="ChEBI" id="CHEBI:63528"/>
        <dbReference type="EC" id="3.6.1.9"/>
    </reaction>
</comment>
<sequence>MIFSLIENLEHVDIILASASPRRFELLKSVGLDFKVVPADIDEENIRIAEPGALVQECARQKGEEVARLYPDHLVISADTLVALNDTIMGKPKNEDEAYDMLARLSGKTHRVYTSFGLFYKRYEKELLHLVSTDVTMRALSDDIIMAYIGTGEPLDKAGAYAIQGQGAMLIEGIHGSYSNVVGFPLAQFFDKLDHFLGTLVITETAGDI</sequence>
<dbReference type="AlphaFoldDB" id="A0A7V5RP56"/>
<evidence type="ECO:0000256" key="1">
    <source>
        <dbReference type="ARBA" id="ARBA00001968"/>
    </source>
</evidence>
<comment type="similarity">
    <text evidence="4">Belongs to the Maf family. YhdE subfamily.</text>
</comment>
<comment type="subcellular location">
    <subcellularLocation>
        <location evidence="4">Cytoplasm</location>
    </subcellularLocation>
</comment>
<feature type="site" description="Important for substrate specificity" evidence="4">
    <location>
        <position position="22"/>
    </location>
</feature>
<evidence type="ECO:0000313" key="5">
    <source>
        <dbReference type="EMBL" id="HHM01835.1"/>
    </source>
</evidence>
<dbReference type="Gene3D" id="3.90.950.10">
    <property type="match status" value="1"/>
</dbReference>
<protein>
    <recommendedName>
        <fullName evidence="4">dTTP/UTP pyrophosphatase</fullName>
        <shortName evidence="4">dTTPase/UTPase</shortName>
        <ecNumber evidence="4">3.6.1.9</ecNumber>
    </recommendedName>
    <alternativeName>
        <fullName evidence="4">Nucleoside triphosphate pyrophosphatase</fullName>
    </alternativeName>
    <alternativeName>
        <fullName evidence="4">Nucleotide pyrophosphatase</fullName>
        <shortName evidence="4">Nucleotide PPase</shortName>
    </alternativeName>
</protein>
<keyword evidence="4" id="KW-0963">Cytoplasm</keyword>